<name>A0A077Z6N9_TRITR</name>
<feature type="transmembrane region" description="Helical" evidence="16">
    <location>
        <begin position="13"/>
        <end position="39"/>
    </location>
</feature>
<dbReference type="STRING" id="36087.A0A077Z6N9"/>
<dbReference type="InterPro" id="IPR029044">
    <property type="entry name" value="Nucleotide-diphossugar_trans"/>
</dbReference>
<dbReference type="CDD" id="cd02520">
    <property type="entry name" value="Glucosylceramide_synthase"/>
    <property type="match status" value="1"/>
</dbReference>
<comment type="subcellular location">
    <subcellularLocation>
        <location evidence="1">Golgi apparatus membrane</location>
        <topology evidence="1">Multi-pass membrane protein</topology>
    </subcellularLocation>
</comment>
<comment type="pathway">
    <text evidence="3">Sphingolipid metabolism.</text>
</comment>
<comment type="catalytic activity">
    <reaction evidence="14">
        <text>UDP-alpha-D-xylose + an N-acylsphing-4-enine = a beta-D-xylosyl-(1&lt;-&gt;1')-N-acylsphing-4-enine + UDP + H(+)</text>
        <dbReference type="Rhea" id="RHEA:70243"/>
        <dbReference type="ChEBI" id="CHEBI:15378"/>
        <dbReference type="ChEBI" id="CHEBI:52639"/>
        <dbReference type="ChEBI" id="CHEBI:57632"/>
        <dbReference type="ChEBI" id="CHEBI:58223"/>
        <dbReference type="ChEBI" id="CHEBI:189068"/>
    </reaction>
    <physiologicalReaction direction="left-to-right" evidence="14">
        <dbReference type="Rhea" id="RHEA:70244"/>
    </physiologicalReaction>
</comment>
<evidence type="ECO:0000256" key="8">
    <source>
        <dbReference type="ARBA" id="ARBA00022679"/>
    </source>
</evidence>
<dbReference type="AlphaFoldDB" id="A0A077Z6N9"/>
<dbReference type="GO" id="GO:0000139">
    <property type="term" value="C:Golgi membrane"/>
    <property type="evidence" value="ECO:0007669"/>
    <property type="project" value="UniProtKB-SubCell"/>
</dbReference>
<accession>A0A077Z6N9</accession>
<dbReference type="PANTHER" id="PTHR12726">
    <property type="entry name" value="CERAMIDE GLUCOSYLTRANSFERASE"/>
    <property type="match status" value="1"/>
</dbReference>
<evidence type="ECO:0000256" key="1">
    <source>
        <dbReference type="ARBA" id="ARBA00004653"/>
    </source>
</evidence>
<keyword evidence="9 16" id="KW-0812">Transmembrane</keyword>
<evidence type="ECO:0000256" key="2">
    <source>
        <dbReference type="ARBA" id="ARBA00004760"/>
    </source>
</evidence>
<keyword evidence="6" id="KW-0444">Lipid biosynthesis</keyword>
<keyword evidence="7" id="KW-0328">Glycosyltransferase</keyword>
<evidence type="ECO:0000256" key="3">
    <source>
        <dbReference type="ARBA" id="ARBA00004991"/>
    </source>
</evidence>
<dbReference type="SUPFAM" id="SSF53448">
    <property type="entry name" value="Nucleotide-diphospho-sugar transferases"/>
    <property type="match status" value="1"/>
</dbReference>
<keyword evidence="18" id="KW-1185">Reference proteome</keyword>
<proteinExistence type="inferred from homology"/>
<keyword evidence="13 16" id="KW-0472">Membrane</keyword>
<keyword evidence="10 16" id="KW-1133">Transmembrane helix</keyword>
<evidence type="ECO:0000256" key="14">
    <source>
        <dbReference type="ARBA" id="ARBA00047869"/>
    </source>
</evidence>
<dbReference type="Pfam" id="PF13506">
    <property type="entry name" value="Glyco_transf_21"/>
    <property type="match status" value="1"/>
</dbReference>
<reference evidence="17" key="2">
    <citation type="submission" date="2014-03" db="EMBL/GenBank/DDBJ databases">
        <title>The whipworm genome and dual-species transcriptomics of an intimate host-pathogen interaction.</title>
        <authorList>
            <person name="Foth B.J."/>
            <person name="Tsai I.J."/>
            <person name="Reid A.J."/>
            <person name="Bancroft A.J."/>
            <person name="Nichol S."/>
            <person name="Tracey A."/>
            <person name="Holroyd N."/>
            <person name="Cotton J.A."/>
            <person name="Stanley E.J."/>
            <person name="Zarowiecki M."/>
            <person name="Liu J.Z."/>
            <person name="Huckvale T."/>
            <person name="Cooper P.J."/>
            <person name="Grencis R.K."/>
            <person name="Berriman M."/>
        </authorList>
    </citation>
    <scope>NUCLEOTIDE SEQUENCE [LARGE SCALE GENOMIC DNA]</scope>
</reference>
<dbReference type="Proteomes" id="UP000030665">
    <property type="component" value="Unassembled WGS sequence"/>
</dbReference>
<dbReference type="GO" id="GO:0008120">
    <property type="term" value="F:ceramide glucosyltransferase activity"/>
    <property type="evidence" value="ECO:0007669"/>
    <property type="project" value="UniProtKB-EC"/>
</dbReference>
<evidence type="ECO:0000313" key="18">
    <source>
        <dbReference type="Proteomes" id="UP000030665"/>
    </source>
</evidence>
<dbReference type="InterPro" id="IPR025993">
    <property type="entry name" value="Ceramide_glucosylTrfase"/>
</dbReference>
<keyword evidence="11" id="KW-0333">Golgi apparatus</keyword>
<gene>
    <name evidence="17" type="ORF">TTRE_0000439201</name>
</gene>
<protein>
    <recommendedName>
        <fullName evidence="5">ceramide glucosyltransferase</fullName>
        <ecNumber evidence="5">2.4.1.80</ecNumber>
    </recommendedName>
</protein>
<dbReference type="OrthoDB" id="1483400at2759"/>
<dbReference type="GO" id="GO:0006679">
    <property type="term" value="P:glucosylceramide biosynthetic process"/>
    <property type="evidence" value="ECO:0007669"/>
    <property type="project" value="TreeGrafter"/>
</dbReference>
<dbReference type="UniPathway" id="UPA00222"/>
<dbReference type="Gene3D" id="3.90.550.10">
    <property type="entry name" value="Spore Coat Polysaccharide Biosynthesis Protein SpsA, Chain A"/>
    <property type="match status" value="1"/>
</dbReference>
<evidence type="ECO:0000256" key="11">
    <source>
        <dbReference type="ARBA" id="ARBA00023034"/>
    </source>
</evidence>
<sequence>MDLQLYRFLRLEYVVFCACVICFLFWAGYWSVHLLAIVYGKAKLHKRRVLDFEQNPLPGVSIIKPLVGVDLNLASNLATFFHLKYPKYEILFCVHDEHDSALPVVRSLVEKHPQVQTAVFVGGCKVGLNPKVNNMMPAYLAAQYDFILISDSGLRMKEYALADMMYAMKSDVAVVTQLPFTCDRHGFAANLEKVYFGTAHARIYLIAHAVGIVCSTGMSSLLRKSVLDEAGGMQAFGRYIAEDYFFAANAKSRGWKCALSSQPALQNSGDCSVIAFQNRLSRWARLRIAMLPCTAFLEPFQECLVLGILAALASSFLFQWNPIVFFGAHTLAWLVFDYILLNIIQDSCLTCGKLDLLVAWFYRELTAPFVFLRAILNQDIHWRTATFRLNWGGVAEMVET</sequence>
<dbReference type="FunFam" id="3.90.550.10:FF:000041">
    <property type="entry name" value="UDP-glucose ceramide glucosyltransferase"/>
    <property type="match status" value="1"/>
</dbReference>
<evidence type="ECO:0000256" key="6">
    <source>
        <dbReference type="ARBA" id="ARBA00022516"/>
    </source>
</evidence>
<dbReference type="EC" id="2.4.1.80" evidence="5"/>
<evidence type="ECO:0000256" key="15">
    <source>
        <dbReference type="ARBA" id="ARBA00048104"/>
    </source>
</evidence>
<dbReference type="PANTHER" id="PTHR12726:SF0">
    <property type="entry name" value="CERAMIDE GLUCOSYLTRANSFERASE"/>
    <property type="match status" value="1"/>
</dbReference>
<evidence type="ECO:0000256" key="16">
    <source>
        <dbReference type="SAM" id="Phobius"/>
    </source>
</evidence>
<organism evidence="17 18">
    <name type="scientific">Trichuris trichiura</name>
    <name type="common">Whipworm</name>
    <name type="synonym">Trichocephalus trichiurus</name>
    <dbReference type="NCBI Taxonomy" id="36087"/>
    <lineage>
        <taxon>Eukaryota</taxon>
        <taxon>Metazoa</taxon>
        <taxon>Ecdysozoa</taxon>
        <taxon>Nematoda</taxon>
        <taxon>Enoplea</taxon>
        <taxon>Dorylaimia</taxon>
        <taxon>Trichinellida</taxon>
        <taxon>Trichuridae</taxon>
        <taxon>Trichuris</taxon>
    </lineage>
</organism>
<evidence type="ECO:0000256" key="5">
    <source>
        <dbReference type="ARBA" id="ARBA00012699"/>
    </source>
</evidence>
<keyword evidence="12" id="KW-0443">Lipid metabolism</keyword>
<comment type="pathway">
    <text evidence="2">Lipid metabolism; sphingolipid metabolism.</text>
</comment>
<evidence type="ECO:0000256" key="7">
    <source>
        <dbReference type="ARBA" id="ARBA00022676"/>
    </source>
</evidence>
<evidence type="ECO:0000313" key="17">
    <source>
        <dbReference type="EMBL" id="CDW56117.1"/>
    </source>
</evidence>
<evidence type="ECO:0000256" key="13">
    <source>
        <dbReference type="ARBA" id="ARBA00023136"/>
    </source>
</evidence>
<dbReference type="EMBL" id="HG806009">
    <property type="protein sequence ID" value="CDW56117.1"/>
    <property type="molecule type" value="Genomic_DNA"/>
</dbReference>
<evidence type="ECO:0000256" key="12">
    <source>
        <dbReference type="ARBA" id="ARBA00023098"/>
    </source>
</evidence>
<comment type="catalytic activity">
    <reaction evidence="15">
        <text>N-(9Z-octadecenoyl)-sphing-4-enine + UDP-alpha-D-xylose = beta-D-xylosyl-(1&lt;-&gt;1')-N-(9Z-octadecenoyl)-sphing-4-enine + UDP + H(+)</text>
        <dbReference type="Rhea" id="RHEA:70247"/>
        <dbReference type="ChEBI" id="CHEBI:15378"/>
        <dbReference type="ChEBI" id="CHEBI:57632"/>
        <dbReference type="ChEBI" id="CHEBI:58223"/>
        <dbReference type="ChEBI" id="CHEBI:77996"/>
        <dbReference type="ChEBI" id="CHEBI:189081"/>
    </reaction>
    <physiologicalReaction direction="left-to-right" evidence="15">
        <dbReference type="Rhea" id="RHEA:70248"/>
    </physiologicalReaction>
</comment>
<reference evidence="17" key="1">
    <citation type="submission" date="2014-01" db="EMBL/GenBank/DDBJ databases">
        <authorList>
            <person name="Aslett M."/>
        </authorList>
    </citation>
    <scope>NUCLEOTIDE SEQUENCE</scope>
</reference>
<keyword evidence="8 17" id="KW-0808">Transferase</keyword>
<evidence type="ECO:0000256" key="9">
    <source>
        <dbReference type="ARBA" id="ARBA00022692"/>
    </source>
</evidence>
<evidence type="ECO:0000256" key="4">
    <source>
        <dbReference type="ARBA" id="ARBA00006739"/>
    </source>
</evidence>
<comment type="similarity">
    <text evidence="4">Belongs to the glycosyltransferase 2 family.</text>
</comment>
<evidence type="ECO:0000256" key="10">
    <source>
        <dbReference type="ARBA" id="ARBA00022989"/>
    </source>
</evidence>